<proteinExistence type="predicted"/>
<keyword evidence="2" id="KW-1185">Reference proteome</keyword>
<organism evidence="1 2">
    <name type="scientific">Kribbella qitaiheensis</name>
    <dbReference type="NCBI Taxonomy" id="1544730"/>
    <lineage>
        <taxon>Bacteria</taxon>
        <taxon>Bacillati</taxon>
        <taxon>Actinomycetota</taxon>
        <taxon>Actinomycetes</taxon>
        <taxon>Propionibacteriales</taxon>
        <taxon>Kribbellaceae</taxon>
        <taxon>Kribbella</taxon>
    </lineage>
</organism>
<name>A0A7G6X302_9ACTN</name>
<dbReference type="KEGG" id="kqi:F1D05_25280"/>
<evidence type="ECO:0000313" key="1">
    <source>
        <dbReference type="EMBL" id="QNE20617.1"/>
    </source>
</evidence>
<evidence type="ECO:0000313" key="2">
    <source>
        <dbReference type="Proteomes" id="UP000515563"/>
    </source>
</evidence>
<dbReference type="Proteomes" id="UP000515563">
    <property type="component" value="Chromosome"/>
</dbReference>
<dbReference type="AlphaFoldDB" id="A0A7G6X302"/>
<protein>
    <submittedName>
        <fullName evidence="1">Uncharacterized protein</fullName>
    </submittedName>
</protein>
<reference evidence="1 2" key="2">
    <citation type="journal article" date="2020" name="Microbiol. Resour. Announc.">
        <title>Antarctic desert soil bacteria exhibit high novel natural product potential, evaluated through long-read genome sequencing and comparative genomics.</title>
        <authorList>
            <person name="Benaud N."/>
            <person name="Edwards R.J."/>
            <person name="Amos T.G."/>
            <person name="D'Agostino P.M."/>
            <person name="Gutierrez-Chavez C."/>
            <person name="Montgomery K."/>
            <person name="Nicetic I."/>
            <person name="Ferrari B.C."/>
        </authorList>
    </citation>
    <scope>NUCLEOTIDE SEQUENCE [LARGE SCALE GENOMIC DNA]</scope>
    <source>
        <strain evidence="1 2">SPB151</strain>
    </source>
</reference>
<dbReference type="RefSeq" id="WP_185443011.1">
    <property type="nucleotide sequence ID" value="NZ_CP043661.1"/>
</dbReference>
<gene>
    <name evidence="1" type="ORF">F1D05_25280</name>
</gene>
<accession>A0A7G6X302</accession>
<dbReference type="EMBL" id="CP043661">
    <property type="protein sequence ID" value="QNE20617.1"/>
    <property type="molecule type" value="Genomic_DNA"/>
</dbReference>
<reference evidence="2" key="1">
    <citation type="submission" date="2019-09" db="EMBL/GenBank/DDBJ databases">
        <title>Antimicrobial potential of Antarctic Bacteria.</title>
        <authorList>
            <person name="Benaud N."/>
            <person name="Edwards R.J."/>
            <person name="Ferrari B.C."/>
        </authorList>
    </citation>
    <scope>NUCLEOTIDE SEQUENCE [LARGE SCALE GENOMIC DNA]</scope>
    <source>
        <strain evidence="2">SPB151</strain>
    </source>
</reference>
<sequence>MFDPADPIIEARTNTWSLATDDGERTALSVAEVIGAFEDCASALRSRWRMKAAEIRLEHRTGTSDRK</sequence>